<reference evidence="3 4" key="1">
    <citation type="submission" date="2018-03" db="EMBL/GenBank/DDBJ databases">
        <title>Genomic Encyclopedia of Archaeal and Bacterial Type Strains, Phase II (KMG-II): from individual species to whole genera.</title>
        <authorList>
            <person name="Goeker M."/>
        </authorList>
    </citation>
    <scope>NUCLEOTIDE SEQUENCE [LARGE SCALE GENOMIC DNA]</scope>
    <source>
        <strain evidence="3 4">DSM 100212</strain>
    </source>
</reference>
<dbReference type="OrthoDB" id="9808276at2"/>
<evidence type="ECO:0000313" key="3">
    <source>
        <dbReference type="EMBL" id="PRY91691.1"/>
    </source>
</evidence>
<dbReference type="AlphaFoldDB" id="A0A2T0WYD0"/>
<dbReference type="Proteomes" id="UP000238392">
    <property type="component" value="Unassembled WGS sequence"/>
</dbReference>
<name>A0A2T0WYD0_9RHOB</name>
<feature type="domain" description="SnoaL-like" evidence="2">
    <location>
        <begin position="289"/>
        <end position="408"/>
    </location>
</feature>
<dbReference type="Gene3D" id="3.40.50.720">
    <property type="entry name" value="NAD(P)-binding Rossmann-like Domain"/>
    <property type="match status" value="1"/>
</dbReference>
<evidence type="ECO:0000259" key="2">
    <source>
        <dbReference type="Pfam" id="PF13474"/>
    </source>
</evidence>
<evidence type="ECO:0000256" key="1">
    <source>
        <dbReference type="ARBA" id="ARBA00023027"/>
    </source>
</evidence>
<sequence>MKKTLLSFGHGYSAQALDRVLIPQGWRIYGTTRSEENKAELEARGVIPLLWGSDAVKAALEECSHILISTGPKDAGDPVLALYRDIIARRAGDLDWVGYLSTTGVYGHHDGGWVTEDAPLIPATPRGMSRKNAEQAWGSISGLPLHIFRLAGIYGPGRGPFEKVRTGKARRIIKKGQVFSRIHVDDIAQVLAASIAQPNPGRAYNVCDNDPAPPQDVIAYAAELLGMPLPPAIKFEDADMTPMARSFYAESKRVDNTRIKQELGVELAYPDYRAGLQKSLSVEDPRSSVLSFLERYNNAFYARDIAALKDCYTADHVRFWDNHAGNDSDDFPAHLAAVQAFFTNGKATESGSIEKLEIDAPQVWFHGDTATLAATLRYASHPKPGVRSTFCLKLEKGSWRAFHVHHSFDPNEA</sequence>
<accession>A0A2T0WYD0</accession>
<dbReference type="PANTHER" id="PTHR43574">
    <property type="entry name" value="EPIMERASE-RELATED"/>
    <property type="match status" value="1"/>
</dbReference>
<dbReference type="EMBL" id="PVTQ01000003">
    <property type="protein sequence ID" value="PRY91691.1"/>
    <property type="molecule type" value="Genomic_DNA"/>
</dbReference>
<dbReference type="InterPro" id="IPR037401">
    <property type="entry name" value="SnoaL-like"/>
</dbReference>
<dbReference type="InterPro" id="IPR032710">
    <property type="entry name" value="NTF2-like_dom_sf"/>
</dbReference>
<gene>
    <name evidence="3" type="ORF">CLV74_103277</name>
</gene>
<dbReference type="SUPFAM" id="SSF51735">
    <property type="entry name" value="NAD(P)-binding Rossmann-fold domains"/>
    <property type="match status" value="1"/>
</dbReference>
<comment type="caution">
    <text evidence="3">The sequence shown here is derived from an EMBL/GenBank/DDBJ whole genome shotgun (WGS) entry which is preliminary data.</text>
</comment>
<keyword evidence="4" id="KW-1185">Reference proteome</keyword>
<evidence type="ECO:0000313" key="4">
    <source>
        <dbReference type="Proteomes" id="UP000238392"/>
    </source>
</evidence>
<keyword evidence="1" id="KW-0520">NAD</keyword>
<dbReference type="CDD" id="cd05266">
    <property type="entry name" value="SDR_a4"/>
    <property type="match status" value="1"/>
</dbReference>
<dbReference type="Gene3D" id="3.10.450.50">
    <property type="match status" value="1"/>
</dbReference>
<organism evidence="3 4">
    <name type="scientific">Donghicola tyrosinivorans</name>
    <dbReference type="NCBI Taxonomy" id="1652492"/>
    <lineage>
        <taxon>Bacteria</taxon>
        <taxon>Pseudomonadati</taxon>
        <taxon>Pseudomonadota</taxon>
        <taxon>Alphaproteobacteria</taxon>
        <taxon>Rhodobacterales</taxon>
        <taxon>Roseobacteraceae</taxon>
        <taxon>Donghicola</taxon>
    </lineage>
</organism>
<proteinExistence type="predicted"/>
<protein>
    <submittedName>
        <fullName evidence="3">Nucleoside-diphosphate-sugar epimerase</fullName>
    </submittedName>
</protein>
<dbReference type="SUPFAM" id="SSF54427">
    <property type="entry name" value="NTF2-like"/>
    <property type="match status" value="1"/>
</dbReference>
<dbReference type="InterPro" id="IPR036291">
    <property type="entry name" value="NAD(P)-bd_dom_sf"/>
</dbReference>
<dbReference type="Pfam" id="PF13474">
    <property type="entry name" value="SnoaL_3"/>
    <property type="match status" value="1"/>
</dbReference>